<evidence type="ECO:0000313" key="2">
    <source>
        <dbReference type="Proteomes" id="UP000694892"/>
    </source>
</evidence>
<gene>
    <name evidence="1" type="ORF">XELAEV_18023957mg</name>
</gene>
<dbReference type="AlphaFoldDB" id="A0A974HQ40"/>
<sequence length="94" mass="10599">MHWQVFFNSTVYYGSRLQKHLRLQYGSRVATQTLVQIKPGALSSAYGVTEESSVCAHSTYEFAASLSSFHQSLLVQEKPRGAVLKAQCHFFLDK</sequence>
<reference evidence="2" key="1">
    <citation type="journal article" date="2016" name="Nature">
        <title>Genome evolution in the allotetraploid frog Xenopus laevis.</title>
        <authorList>
            <person name="Session A.M."/>
            <person name="Uno Y."/>
            <person name="Kwon T."/>
            <person name="Chapman J.A."/>
            <person name="Toyoda A."/>
            <person name="Takahashi S."/>
            <person name="Fukui A."/>
            <person name="Hikosaka A."/>
            <person name="Suzuki A."/>
            <person name="Kondo M."/>
            <person name="van Heeringen S.J."/>
            <person name="Quigley I."/>
            <person name="Heinz S."/>
            <person name="Ogino H."/>
            <person name="Ochi H."/>
            <person name="Hellsten U."/>
            <person name="Lyons J.B."/>
            <person name="Simakov O."/>
            <person name="Putnam N."/>
            <person name="Stites J."/>
            <person name="Kuroki Y."/>
            <person name="Tanaka T."/>
            <person name="Michiue T."/>
            <person name="Watanabe M."/>
            <person name="Bogdanovic O."/>
            <person name="Lister R."/>
            <person name="Georgiou G."/>
            <person name="Paranjpe S.S."/>
            <person name="van Kruijsbergen I."/>
            <person name="Shu S."/>
            <person name="Carlson J."/>
            <person name="Kinoshita T."/>
            <person name="Ohta Y."/>
            <person name="Mawaribuchi S."/>
            <person name="Jenkins J."/>
            <person name="Grimwood J."/>
            <person name="Schmutz J."/>
            <person name="Mitros T."/>
            <person name="Mozaffari S.V."/>
            <person name="Suzuki Y."/>
            <person name="Haramoto Y."/>
            <person name="Yamamoto T.S."/>
            <person name="Takagi C."/>
            <person name="Heald R."/>
            <person name="Miller K."/>
            <person name="Haudenschild C."/>
            <person name="Kitzman J."/>
            <person name="Nakayama T."/>
            <person name="Izutsu Y."/>
            <person name="Robert J."/>
            <person name="Fortriede J."/>
            <person name="Burns K."/>
            <person name="Lotay V."/>
            <person name="Karimi K."/>
            <person name="Yasuoka Y."/>
            <person name="Dichmann D.S."/>
            <person name="Flajnik M.F."/>
            <person name="Houston D.W."/>
            <person name="Shendure J."/>
            <person name="DuPasquier L."/>
            <person name="Vize P.D."/>
            <person name="Zorn A.M."/>
            <person name="Ito M."/>
            <person name="Marcotte E.M."/>
            <person name="Wallingford J.B."/>
            <person name="Ito Y."/>
            <person name="Asashima M."/>
            <person name="Ueno N."/>
            <person name="Matsuda Y."/>
            <person name="Veenstra G.J."/>
            <person name="Fujiyama A."/>
            <person name="Harland R.M."/>
            <person name="Taira M."/>
            <person name="Rokhsar D.S."/>
        </authorList>
    </citation>
    <scope>NUCLEOTIDE SEQUENCE [LARGE SCALE GENOMIC DNA]</scope>
    <source>
        <strain evidence="2">J</strain>
    </source>
</reference>
<proteinExistence type="predicted"/>
<protein>
    <submittedName>
        <fullName evidence="1">Uncharacterized protein</fullName>
    </submittedName>
</protein>
<dbReference type="EMBL" id="CM004472">
    <property type="protein sequence ID" value="OCT85786.1"/>
    <property type="molecule type" value="Genomic_DNA"/>
</dbReference>
<evidence type="ECO:0000313" key="1">
    <source>
        <dbReference type="EMBL" id="OCT85786.1"/>
    </source>
</evidence>
<accession>A0A974HQ40</accession>
<name>A0A974HQ40_XENLA</name>
<organism evidence="1 2">
    <name type="scientific">Xenopus laevis</name>
    <name type="common">African clawed frog</name>
    <dbReference type="NCBI Taxonomy" id="8355"/>
    <lineage>
        <taxon>Eukaryota</taxon>
        <taxon>Metazoa</taxon>
        <taxon>Chordata</taxon>
        <taxon>Craniata</taxon>
        <taxon>Vertebrata</taxon>
        <taxon>Euteleostomi</taxon>
        <taxon>Amphibia</taxon>
        <taxon>Batrachia</taxon>
        <taxon>Anura</taxon>
        <taxon>Pipoidea</taxon>
        <taxon>Pipidae</taxon>
        <taxon>Xenopodinae</taxon>
        <taxon>Xenopus</taxon>
        <taxon>Xenopus</taxon>
    </lineage>
</organism>
<dbReference type="Proteomes" id="UP000694892">
    <property type="component" value="Chromosome 4L"/>
</dbReference>